<feature type="compositionally biased region" description="Basic residues" evidence="1">
    <location>
        <begin position="842"/>
        <end position="859"/>
    </location>
</feature>
<feature type="compositionally biased region" description="Basic residues" evidence="1">
    <location>
        <begin position="1235"/>
        <end position="1255"/>
    </location>
</feature>
<evidence type="ECO:0000313" key="4">
    <source>
        <dbReference type="Proteomes" id="UP001153737"/>
    </source>
</evidence>
<reference evidence="3" key="2">
    <citation type="submission" date="2022-10" db="EMBL/GenBank/DDBJ databases">
        <authorList>
            <consortium name="ENA_rothamsted_submissions"/>
            <consortium name="culmorum"/>
            <person name="King R."/>
        </authorList>
    </citation>
    <scope>NUCLEOTIDE SEQUENCE</scope>
</reference>
<feature type="compositionally biased region" description="Basic and acidic residues" evidence="1">
    <location>
        <begin position="1256"/>
        <end position="1271"/>
    </location>
</feature>
<feature type="region of interest" description="Disordered" evidence="1">
    <location>
        <begin position="826"/>
        <end position="903"/>
    </location>
</feature>
<feature type="region of interest" description="Disordered" evidence="1">
    <location>
        <begin position="553"/>
        <end position="597"/>
    </location>
</feature>
<keyword evidence="4" id="KW-1185">Reference proteome</keyword>
<gene>
    <name evidence="3" type="ORF">PHAECO_LOCUS3048</name>
</gene>
<feature type="domain" description="PWWP" evidence="2">
    <location>
        <begin position="14"/>
        <end position="102"/>
    </location>
</feature>
<feature type="compositionally biased region" description="Basic residues" evidence="1">
    <location>
        <begin position="237"/>
        <end position="255"/>
    </location>
</feature>
<dbReference type="CDD" id="cd05162">
    <property type="entry name" value="PWWP"/>
    <property type="match status" value="1"/>
</dbReference>
<reference evidence="3" key="1">
    <citation type="submission" date="2022-01" db="EMBL/GenBank/DDBJ databases">
        <authorList>
            <person name="King R."/>
        </authorList>
    </citation>
    <scope>NUCLEOTIDE SEQUENCE</scope>
</reference>
<dbReference type="OrthoDB" id="6381815at2759"/>
<feature type="compositionally biased region" description="Polar residues" evidence="1">
    <location>
        <begin position="871"/>
        <end position="881"/>
    </location>
</feature>
<feature type="compositionally biased region" description="Pro residues" evidence="1">
    <location>
        <begin position="2537"/>
        <end position="2549"/>
    </location>
</feature>
<accession>A0A9N9WYH3</accession>
<dbReference type="InterPro" id="IPR000313">
    <property type="entry name" value="PWWP_dom"/>
</dbReference>
<feature type="compositionally biased region" description="Polar residues" evidence="1">
    <location>
        <begin position="3023"/>
        <end position="3035"/>
    </location>
</feature>
<feature type="region of interest" description="Disordered" evidence="1">
    <location>
        <begin position="1460"/>
        <end position="1510"/>
    </location>
</feature>
<feature type="region of interest" description="Disordered" evidence="1">
    <location>
        <begin position="3001"/>
        <end position="3040"/>
    </location>
</feature>
<feature type="compositionally biased region" description="Basic and acidic residues" evidence="1">
    <location>
        <begin position="628"/>
        <end position="639"/>
    </location>
</feature>
<feature type="compositionally biased region" description="Acidic residues" evidence="1">
    <location>
        <begin position="985"/>
        <end position="998"/>
    </location>
</feature>
<feature type="compositionally biased region" description="Polar residues" evidence="1">
    <location>
        <begin position="1046"/>
        <end position="1068"/>
    </location>
</feature>
<dbReference type="Pfam" id="PF00855">
    <property type="entry name" value="PWWP"/>
    <property type="match status" value="1"/>
</dbReference>
<dbReference type="SUPFAM" id="SSF63748">
    <property type="entry name" value="Tudor/PWWP/MBT"/>
    <property type="match status" value="1"/>
</dbReference>
<feature type="region of interest" description="Disordered" evidence="1">
    <location>
        <begin position="229"/>
        <end position="322"/>
    </location>
</feature>
<feature type="compositionally biased region" description="Acidic residues" evidence="1">
    <location>
        <begin position="381"/>
        <end position="394"/>
    </location>
</feature>
<dbReference type="Gene3D" id="2.30.30.140">
    <property type="match status" value="1"/>
</dbReference>
<feature type="region of interest" description="Disordered" evidence="1">
    <location>
        <begin position="977"/>
        <end position="1017"/>
    </location>
</feature>
<feature type="compositionally biased region" description="Polar residues" evidence="1">
    <location>
        <begin position="888"/>
        <end position="903"/>
    </location>
</feature>
<feature type="compositionally biased region" description="Basic and acidic residues" evidence="1">
    <location>
        <begin position="1090"/>
        <end position="1101"/>
    </location>
</feature>
<evidence type="ECO:0000256" key="1">
    <source>
        <dbReference type="SAM" id="MobiDB-lite"/>
    </source>
</evidence>
<dbReference type="EMBL" id="OU896718">
    <property type="protein sequence ID" value="CAG9815312.1"/>
    <property type="molecule type" value="Genomic_DNA"/>
</dbReference>
<feature type="compositionally biased region" description="Polar residues" evidence="1">
    <location>
        <begin position="1170"/>
        <end position="1181"/>
    </location>
</feature>
<feature type="region of interest" description="Disordered" evidence="1">
    <location>
        <begin position="1040"/>
        <end position="1140"/>
    </location>
</feature>
<feature type="compositionally biased region" description="Basic and acidic residues" evidence="1">
    <location>
        <begin position="1461"/>
        <end position="1496"/>
    </location>
</feature>
<proteinExistence type="predicted"/>
<organism evidence="3 4">
    <name type="scientific">Phaedon cochleariae</name>
    <name type="common">Mustard beetle</name>
    <dbReference type="NCBI Taxonomy" id="80249"/>
    <lineage>
        <taxon>Eukaryota</taxon>
        <taxon>Metazoa</taxon>
        <taxon>Ecdysozoa</taxon>
        <taxon>Arthropoda</taxon>
        <taxon>Hexapoda</taxon>
        <taxon>Insecta</taxon>
        <taxon>Pterygota</taxon>
        <taxon>Neoptera</taxon>
        <taxon>Endopterygota</taxon>
        <taxon>Coleoptera</taxon>
        <taxon>Polyphaga</taxon>
        <taxon>Cucujiformia</taxon>
        <taxon>Chrysomeloidea</taxon>
        <taxon>Chrysomelidae</taxon>
        <taxon>Chrysomelinae</taxon>
        <taxon>Chrysomelini</taxon>
        <taxon>Phaedon</taxon>
    </lineage>
</organism>
<feature type="region of interest" description="Disordered" evidence="1">
    <location>
        <begin position="2484"/>
        <end position="2554"/>
    </location>
</feature>
<evidence type="ECO:0000259" key="2">
    <source>
        <dbReference type="Pfam" id="PF00855"/>
    </source>
</evidence>
<feature type="region of interest" description="Disordered" evidence="1">
    <location>
        <begin position="2927"/>
        <end position="2963"/>
    </location>
</feature>
<protein>
    <recommendedName>
        <fullName evidence="2">PWWP domain-containing protein</fullName>
    </recommendedName>
</protein>
<feature type="compositionally biased region" description="Basic and acidic residues" evidence="1">
    <location>
        <begin position="567"/>
        <end position="581"/>
    </location>
</feature>
<feature type="compositionally biased region" description="Basic residues" evidence="1">
    <location>
        <begin position="2488"/>
        <end position="2498"/>
    </location>
</feature>
<feature type="compositionally biased region" description="Basic and acidic residues" evidence="1">
    <location>
        <begin position="1190"/>
        <end position="1199"/>
    </location>
</feature>
<sequence length="3059" mass="337846">MSEESESEYKYKDKDIVWVKLGPSWWPGEVKDLDSLPKEDFKKIPLVIVKFFDEDSYEYVKSWSSIYPYNCERKNDFIKKGMAGFRSKHPHMEKFPKDVTTAEEKTGGNPNILSDPIFIPEKRTNIVAEIFGTPSPKGKGLKDKKQRHSMKNSSRDTAYITHRRFLGADDYKAYICIQYPGKDRTFNDSEDEEVIRINNEPEQEFTCHSCSFTTKRLEVLVLHTKSHIQGDYVPGPRRPKRPVAIRKKREKTRKSHVGDATTETDSNSSDNDVLQPPKQKKRKTKSSATRKSSNAEKDKSARKSDVLSDSREENEPKKKTDIRSDLLAEWGLSEDEMCTTNEDSIQHGVTEDDSRLAESLDDTGREESSAVFDETMNEVSSQEEDAKETVEAEDDVIIEEETVIVEEDIVTIEDDVIEPEAKKTEKPKMDKETQEAIKSCFDFDEDEEDEHAIIINTVAASGRKIPRVIPPTERRRSDDDLFAQEEELPAFDKEEILKVSESFNRRSEGISKEIDATFKELMEETVVPQLPEVRNTLKCEQNFHCVKTIKFPDKPEEIGSSPKRKKSEVPDDKSENDRTSSVDKNQPETPIKLINPKKRFAKSFEDFEKEIEQKEVRKHKKYVRGSKTKTDSGIEKESQLESTSSQLPEDEHTNSEIELKTKILSRIVAEANINEESKIKIMSKMQKEQRTPRNKILESYLNDKSNEVVEISDHETVEEKNNDPVNEGLQNEVVNETVLEKTTNNSDAIEHGPVIVESTNEEIIDTVLKESDDVTKQLIEPVTVNLPIEEVIETVIEDTTQHEEASNQIAQPVIIEVPDEDVMLEETTKNSSKNQRKTLGISKKKRKSRRGSYRKKHRNLSTMDDDDSDQAETGNPSSTPQRAEDNIPESSVADNVQSKDSVQCNETPLDLQHVEDPQNVEELRETLDERIEDEVIDLEQIEEPAEINNDDFRDKGEVNGSEVDTIAHQVNSKIIPKSKEKSEFEESIEISDTEDVEDATVSVPNYEDISSSHNDTAEYAEIQEVVSGIVNQLEVEESCISKDNDTTQSEKQQAVSEDISNILNQQDSQENDELSENDKHSLSDEIDSQSEMKQRDNKTDNELVDADIEIETTAISEIDNGNTEEVSQLEVEESQTTNDEVDICTQIEKTTQPIIPEDSADESREKIYKTDSSNVYEVSQNDAEEMIDSEDTKNSKITEEDSLSFGLLSQTEREDFSPIGQASLHLPEDAILQPKKPKKRKHSRHKSSSKKRRRSKETEKPVQKIEQDLHISEVAPTATEQQSSNASLSEEKSTSEILAVEAEEIVQIDKVEQGSDVQVTEETVITEEISLDDGLTTVPHDSIQETVVTEEIVHEIISNIEQHDQEEPSTASVDKVCTVQSDIECVEIIDEEIVLANIEESTENNDNTMNSDIGAEKECDQQVDPDISPITDIKEDAKHSEIDSSVGGISETVEIVNNEATVDKHDEISKLEQETDLHETHSNKEALEEPDIDKAENNSGSGDDSVDPETLKNHTVEIHTLDNTNIEIEKVQEDTMSQNVIEPNITSESITKETEETTQPVIVESHHETIEKLQEISNEGFVEMKDIDMNGEIEGGNIVQEQEGNYDVGETVDLSEYLEAPKDRTHEMIVDQITHESPVATKENDVDNSAELSVQGGEKEIMIDQREKSESDHEPPVIQLEQTVGSDIVLQNDQTTKDASSVDAVVHNNEVEIQCANNENDFLKFSIQTNLSNLSSREELSALALTSLAELKSSFDSDSNTSAESPEKNDIVFSEKISEPELVAIEANLTVVSEKDLADGQVEITAEKVISAKKPSAVSHFSVDFSDSTNDSISTVDTCDASKIIEFDSKGTEFSSNAMTKEMRPKADNKKSNTYERCELLDILEGNSDFDKKADIKSRGKAFTDDICDFEEHIPSQIVCSAKFKQDIDEIKDEMKKKESPTKSSIMSTTTKLMERLTEDKTTDHSTAITAKDSPTDTILVTHQDVIVNTAGQLCKKNSQNTTKLKVKPIIISEQIIRPASSKAGRVTEKPQQTLMDDIEDVEAFVIHKDLKKHIEEKEVLPKVLSPTKPPRKSSRPRGAGKAKILQQTIITPAGEIIQPATSKAKKSTVKPILGKPTILKSPTVDIPSLSPSIASSSVKTQILKTTLTAAVTAAVSLPTMSPVSINTSQDDNEFDINSMPIVLSDEILTPESIENMPIVIGGDTVTKTEAQTKMIVKKTVPPKIITKVTTVTAPPAVTTKTITTPKLSRPRILQTVSKPSKTPTSMPPSTTKSGKYILVPQGSLGMPQQQFMNKKAMAKRSVSSGSPSVAPEPTGNKIMIVTNQQGQQQRLLLTPAQQKMLGYQNPGQKLAKAVVKSNMLPKTILSPKGVPPLEPVVSKIPTMMTHKASASPSLVPITSQPMTSATLTGRGLKTVTKKATTLTQKPQGGKTPKTILITTKHGQTVKKITTTDDDIEKQVAAQLEAIKASAGMKFGTSSKFADPGNKIVHKAPKRSYPKKVEPKQKPVPMLSIPSPASPRTEALGTPPPLVGTSKKPPVPVTQPPPLPEEPAKPERPLNQLVIQDAVGNQTTITEGQILALPNETIGGQPHSYVLVTLDHSGNLTPLNNEALMSLDPNLSLGGDLSNMVLQIDQGTLSSGVEQPLPLAQAATVKLSHPGETLQAGTSKIEIPVNNASVSIPMINTEYQEPPLPQELTIPAAPTNVQTIVPSTNGEPGQQLIVTGDPIATQKFLESLTEGSTDLANIIANAEGKSILIQAGDQQILINANNDSQMMMSEHLEGTKGVSKPNRSTDILAAALADTDVFPPQKTSPSGGGLYPMGVGGVLETSLTLGAPIMTPLEVPSTNAKKVEEDVLAQVPKNVDLPITITDPNISQTVANQQMLVNELGANLDMTLSGVPTAMTSPGFSFSLPSLEENVDHLGHKPFNSSMPLLNDEAEEGGALGRRSARGEEAKSRRHGIPDGSFLEVESRFTLGGEMCSSLSEPPPEMFDISEVNNFMDKRSTPQSTSDPSEGLSKDGDTTDFSTQAESSNEGSCEIPIQKKIVTRDFRFGGSEGSL</sequence>
<feature type="region of interest" description="Disordered" evidence="1">
    <location>
        <begin position="1153"/>
        <end position="1294"/>
    </location>
</feature>
<dbReference type="Proteomes" id="UP001153737">
    <property type="component" value="Chromosome 12"/>
</dbReference>
<feature type="region of interest" description="Disordered" evidence="1">
    <location>
        <begin position="615"/>
        <end position="656"/>
    </location>
</feature>
<feature type="compositionally biased region" description="Basic residues" evidence="1">
    <location>
        <begin position="616"/>
        <end position="627"/>
    </location>
</feature>
<name>A0A9N9WYH3_PHACE</name>
<evidence type="ECO:0000313" key="3">
    <source>
        <dbReference type="EMBL" id="CAG9815312.1"/>
    </source>
</evidence>
<feature type="compositionally biased region" description="Basic and acidic residues" evidence="1">
    <location>
        <begin position="293"/>
        <end position="322"/>
    </location>
</feature>
<feature type="compositionally biased region" description="Polar residues" evidence="1">
    <location>
        <begin position="261"/>
        <end position="272"/>
    </location>
</feature>
<feature type="compositionally biased region" description="Basic and acidic residues" evidence="1">
    <location>
        <begin position="349"/>
        <end position="368"/>
    </location>
</feature>
<feature type="region of interest" description="Disordered" evidence="1">
    <location>
        <begin position="345"/>
        <end position="394"/>
    </location>
</feature>
<feature type="compositionally biased region" description="Polar residues" evidence="1">
    <location>
        <begin position="1278"/>
        <end position="1288"/>
    </location>
</feature>